<dbReference type="AlphaFoldDB" id="A0A1I5AC15"/>
<dbReference type="Pfam" id="PF13568">
    <property type="entry name" value="OMP_b-brl_2"/>
    <property type="match status" value="1"/>
</dbReference>
<organism evidence="3 4">
    <name type="scientific">Algoriphagus ornithinivorans</name>
    <dbReference type="NCBI Taxonomy" id="226506"/>
    <lineage>
        <taxon>Bacteria</taxon>
        <taxon>Pseudomonadati</taxon>
        <taxon>Bacteroidota</taxon>
        <taxon>Cytophagia</taxon>
        <taxon>Cytophagales</taxon>
        <taxon>Cyclobacteriaceae</taxon>
        <taxon>Algoriphagus</taxon>
    </lineage>
</organism>
<dbReference type="EMBL" id="FOVW01000001">
    <property type="protein sequence ID" value="SFN60007.1"/>
    <property type="molecule type" value="Genomic_DNA"/>
</dbReference>
<dbReference type="Proteomes" id="UP000199564">
    <property type="component" value="Unassembled WGS sequence"/>
</dbReference>
<dbReference type="RefSeq" id="WP_091648755.1">
    <property type="nucleotide sequence ID" value="NZ_FOVW01000001.1"/>
</dbReference>
<protein>
    <submittedName>
        <fullName evidence="3">Outer membrane protein beta-barrel domain-containing protein</fullName>
    </submittedName>
</protein>
<accession>A0A1I5AC15</accession>
<evidence type="ECO:0000259" key="2">
    <source>
        <dbReference type="Pfam" id="PF13568"/>
    </source>
</evidence>
<proteinExistence type="predicted"/>
<name>A0A1I5AC15_9BACT</name>
<feature type="domain" description="Outer membrane protein beta-barrel" evidence="2">
    <location>
        <begin position="19"/>
        <end position="172"/>
    </location>
</feature>
<dbReference type="STRING" id="226506.SAMN04488519_10195"/>
<evidence type="ECO:0000313" key="4">
    <source>
        <dbReference type="Proteomes" id="UP000199564"/>
    </source>
</evidence>
<evidence type="ECO:0000256" key="1">
    <source>
        <dbReference type="SAM" id="SignalP"/>
    </source>
</evidence>
<keyword evidence="4" id="KW-1185">Reference proteome</keyword>
<feature type="signal peptide" evidence="1">
    <location>
        <begin position="1"/>
        <end position="20"/>
    </location>
</feature>
<sequence length="192" mass="20643">MKKYLLILGFGLLMISNVQAQSGIGFRGGVNFFNFGGSDVSENDYTNRAGFHAGIYANFLPDSPVSLEPGVFYSVKGTQNNDALNSRAILNYVDVPVLLRLKAGDSFNIFAGPQVSFLLDSKFEGDFGSSTVSLQTSNVRDLDTGLVFGIGFNPASGLNLQGSYDFGMTPVFKDSDADVYNRGFKISLGISL</sequence>
<evidence type="ECO:0000313" key="3">
    <source>
        <dbReference type="EMBL" id="SFN60007.1"/>
    </source>
</evidence>
<keyword evidence="1" id="KW-0732">Signal</keyword>
<reference evidence="4" key="1">
    <citation type="submission" date="2016-10" db="EMBL/GenBank/DDBJ databases">
        <authorList>
            <person name="Varghese N."/>
            <person name="Submissions S."/>
        </authorList>
    </citation>
    <scope>NUCLEOTIDE SEQUENCE [LARGE SCALE GENOMIC DNA]</scope>
    <source>
        <strain evidence="4">DSM 15282</strain>
    </source>
</reference>
<gene>
    <name evidence="3" type="ORF">SAMN04488519_10195</name>
</gene>
<feature type="chain" id="PRO_5011533043" evidence="1">
    <location>
        <begin position="21"/>
        <end position="192"/>
    </location>
</feature>
<dbReference type="InterPro" id="IPR025665">
    <property type="entry name" value="Beta-barrel_OMP_2"/>
</dbReference>